<evidence type="ECO:0000256" key="1">
    <source>
        <dbReference type="SAM" id="Phobius"/>
    </source>
</evidence>
<sequence length="205" mass="21866">MAVHQESRRSAHMMEISAVEAAETAPRHGAVMTPLAARAVAVVRITLGFVFLWAFLDKAFGLHYATGSGKGWIDGGSPTKGFLSGVQAGPLRSFFHAIAGTGWADTLFMLGLLGIGLALISGVALRVTAVAGTALMAMMWAAEWPLAQHLTTGAPTGSSNPLIDYHVLYALAMILFAASYAGNTWGLGRIWARLPFVRDNRWLLQ</sequence>
<feature type="transmembrane region" description="Helical" evidence="1">
    <location>
        <begin position="94"/>
        <end position="120"/>
    </location>
</feature>
<dbReference type="Proteomes" id="UP000749040">
    <property type="component" value="Unassembled WGS sequence"/>
</dbReference>
<keyword evidence="1" id="KW-0472">Membrane</keyword>
<evidence type="ECO:0000313" key="2">
    <source>
        <dbReference type="EMBL" id="MBM9509856.1"/>
    </source>
</evidence>
<keyword evidence="1" id="KW-1133">Transmembrane helix</keyword>
<proteinExistence type="predicted"/>
<dbReference type="RefSeq" id="WP_205363362.1">
    <property type="nucleotide sequence ID" value="NZ_JADKYB010000029.1"/>
</dbReference>
<feature type="transmembrane region" description="Helical" evidence="1">
    <location>
        <begin position="35"/>
        <end position="56"/>
    </location>
</feature>
<protein>
    <recommendedName>
        <fullName evidence="4">DoxX family membrane protein</fullName>
    </recommendedName>
</protein>
<accession>A0ABS2U2Q4</accession>
<feature type="transmembrane region" description="Helical" evidence="1">
    <location>
        <begin position="167"/>
        <end position="188"/>
    </location>
</feature>
<feature type="transmembrane region" description="Helical" evidence="1">
    <location>
        <begin position="127"/>
        <end position="147"/>
    </location>
</feature>
<gene>
    <name evidence="2" type="ORF">ITX44_35955</name>
</gene>
<organism evidence="2 3">
    <name type="scientific">Actinacidiphila acididurans</name>
    <dbReference type="NCBI Taxonomy" id="2784346"/>
    <lineage>
        <taxon>Bacteria</taxon>
        <taxon>Bacillati</taxon>
        <taxon>Actinomycetota</taxon>
        <taxon>Actinomycetes</taxon>
        <taxon>Kitasatosporales</taxon>
        <taxon>Streptomycetaceae</taxon>
        <taxon>Actinacidiphila</taxon>
    </lineage>
</organism>
<comment type="caution">
    <text evidence="2">The sequence shown here is derived from an EMBL/GenBank/DDBJ whole genome shotgun (WGS) entry which is preliminary data.</text>
</comment>
<name>A0ABS2U2Q4_9ACTN</name>
<evidence type="ECO:0008006" key="4">
    <source>
        <dbReference type="Google" id="ProtNLM"/>
    </source>
</evidence>
<keyword evidence="1" id="KW-0812">Transmembrane</keyword>
<reference evidence="2 3" key="1">
    <citation type="submission" date="2021-01" db="EMBL/GenBank/DDBJ databases">
        <title>Streptomyces acididurans sp. nov., isolated from a peat swamp forest soil.</title>
        <authorList>
            <person name="Chantavorakit T."/>
            <person name="Duangmal K."/>
        </authorList>
    </citation>
    <scope>NUCLEOTIDE SEQUENCE [LARGE SCALE GENOMIC DNA]</scope>
    <source>
        <strain evidence="2 3">KK5PA1</strain>
    </source>
</reference>
<evidence type="ECO:0000313" key="3">
    <source>
        <dbReference type="Proteomes" id="UP000749040"/>
    </source>
</evidence>
<dbReference type="EMBL" id="JADKYB010000029">
    <property type="protein sequence ID" value="MBM9509856.1"/>
    <property type="molecule type" value="Genomic_DNA"/>
</dbReference>
<keyword evidence="3" id="KW-1185">Reference proteome</keyword>